<dbReference type="Gene3D" id="3.40.1280.30">
    <property type="match status" value="1"/>
</dbReference>
<keyword evidence="2" id="KW-0489">Methyltransferase</keyword>
<evidence type="ECO:0000313" key="10">
    <source>
        <dbReference type="EMBL" id="CAI9950132.1"/>
    </source>
</evidence>
<keyword evidence="3" id="KW-0808">Transferase</keyword>
<dbReference type="EMBL" id="CAXDID020000753">
    <property type="protein sequence ID" value="CAL6113003.1"/>
    <property type="molecule type" value="Genomic_DNA"/>
</dbReference>
<protein>
    <recommendedName>
        <fullName evidence="1">tRNA (guanine(9)-N(1))-methyltransferase</fullName>
        <ecNumber evidence="1">2.1.1.221</ecNumber>
    </recommendedName>
</protein>
<dbReference type="InterPro" id="IPR038459">
    <property type="entry name" value="MT_TRM10-typ_sf"/>
</dbReference>
<reference evidence="9" key="1">
    <citation type="submission" date="2023-06" db="EMBL/GenBank/DDBJ databases">
        <authorList>
            <person name="Kurt Z."/>
        </authorList>
    </citation>
    <scope>NUCLEOTIDE SEQUENCE</scope>
</reference>
<sequence length="278" mass="32432">MNQSEEIDDQQKIKLDLQVNTYVPKPLQSWKEKEAEQKALKNFQKQQRREQLVKTMSPEELAQYDAVHVEFKTKMIEENQNKRKNAREKIKVAHKIIIDCSYYELMRPSELKSLRQQIMYCYGLSMKSPNPLRIQLLNYSEEYLQLSKIDGFTSWEVDHITSYPENAVYLTADSTTMMETYSTESILVIGGLVDRNRYKNITLKKAVEHNMKTICIPIKQHVKLQSSQVITVNQIFELVQFMNEGSTVAEACIKAIPERKVKSANDSKENVQQEENVE</sequence>
<evidence type="ECO:0000256" key="5">
    <source>
        <dbReference type="ARBA" id="ARBA00048434"/>
    </source>
</evidence>
<dbReference type="GO" id="GO:0000049">
    <property type="term" value="F:tRNA binding"/>
    <property type="evidence" value="ECO:0007669"/>
    <property type="project" value="TreeGrafter"/>
</dbReference>
<dbReference type="GO" id="GO:0052905">
    <property type="term" value="F:tRNA (guanosine(9)-N1)-methyltransferase activity"/>
    <property type="evidence" value="ECO:0007669"/>
    <property type="project" value="UniProtKB-EC"/>
</dbReference>
<dbReference type="PANTHER" id="PTHR13563">
    <property type="entry name" value="TRNA (GUANINE-9-) METHYLTRANSFERASE"/>
    <property type="match status" value="1"/>
</dbReference>
<keyword evidence="14" id="KW-1185">Reference proteome</keyword>
<dbReference type="GO" id="GO:0002939">
    <property type="term" value="P:tRNA N1-guanine methylation"/>
    <property type="evidence" value="ECO:0007669"/>
    <property type="project" value="TreeGrafter"/>
</dbReference>
<dbReference type="Proteomes" id="UP001642409">
    <property type="component" value="Unassembled WGS sequence"/>
</dbReference>
<dbReference type="EMBL" id="CAXDID020000597">
    <property type="protein sequence ID" value="CAL6105500.1"/>
    <property type="molecule type" value="Genomic_DNA"/>
</dbReference>
<evidence type="ECO:0000313" key="9">
    <source>
        <dbReference type="EMBL" id="CAI9927573.1"/>
    </source>
</evidence>
<comment type="catalytic activity">
    <reaction evidence="5">
        <text>guanosine(9) in tRNA + S-adenosyl-L-methionine = N(1)-methylguanosine(9) in tRNA + S-adenosyl-L-homocysteine + H(+)</text>
        <dbReference type="Rhea" id="RHEA:43156"/>
        <dbReference type="Rhea" id="RHEA-COMP:10367"/>
        <dbReference type="Rhea" id="RHEA-COMP:10368"/>
        <dbReference type="ChEBI" id="CHEBI:15378"/>
        <dbReference type="ChEBI" id="CHEBI:57856"/>
        <dbReference type="ChEBI" id="CHEBI:59789"/>
        <dbReference type="ChEBI" id="CHEBI:73542"/>
        <dbReference type="ChEBI" id="CHEBI:74269"/>
        <dbReference type="EC" id="2.1.1.221"/>
    </reaction>
</comment>
<evidence type="ECO:0000256" key="6">
    <source>
        <dbReference type="SAM" id="Coils"/>
    </source>
</evidence>
<evidence type="ECO:0000313" key="8">
    <source>
        <dbReference type="EMBL" id="CAI9926175.1"/>
    </source>
</evidence>
<evidence type="ECO:0000256" key="4">
    <source>
        <dbReference type="ARBA" id="ARBA00022691"/>
    </source>
</evidence>
<name>A0AA86NYB6_9EUKA</name>
<keyword evidence="6" id="KW-0175">Coiled coil</keyword>
<evidence type="ECO:0000256" key="1">
    <source>
        <dbReference type="ARBA" id="ARBA00012797"/>
    </source>
</evidence>
<comment type="caution">
    <text evidence="9">The sequence shown here is derived from an EMBL/GenBank/DDBJ whole genome shotgun (WGS) entry which is preliminary data.</text>
</comment>
<gene>
    <name evidence="8" type="ORF">HINF_LOCUS13820</name>
    <name evidence="9" type="ORF">HINF_LOCUS15218</name>
    <name evidence="10" type="ORF">HINF_LOCUS37777</name>
    <name evidence="11" type="ORF">HINF_LOCUS40483</name>
    <name evidence="12" type="ORF">HINF_LOCUS73292</name>
    <name evidence="13" type="ORF">HINF_LOCUS77303</name>
</gene>
<evidence type="ECO:0000256" key="2">
    <source>
        <dbReference type="ARBA" id="ARBA00022603"/>
    </source>
</evidence>
<dbReference type="PANTHER" id="PTHR13563:SF13">
    <property type="entry name" value="TRNA METHYLTRANSFERASE 10 HOMOLOG A"/>
    <property type="match status" value="1"/>
</dbReference>
<evidence type="ECO:0000313" key="11">
    <source>
        <dbReference type="EMBL" id="CAL6044287.1"/>
    </source>
</evidence>
<dbReference type="PROSITE" id="PS51675">
    <property type="entry name" value="SAM_MT_TRM10"/>
    <property type="match status" value="1"/>
</dbReference>
<dbReference type="EC" id="2.1.1.221" evidence="1"/>
<accession>A0AA86NYB6</accession>
<dbReference type="AlphaFoldDB" id="A0AA86NYB6"/>
<proteinExistence type="predicted"/>
<evidence type="ECO:0000313" key="12">
    <source>
        <dbReference type="EMBL" id="CAL6105500.1"/>
    </source>
</evidence>
<organism evidence="9">
    <name type="scientific">Hexamita inflata</name>
    <dbReference type="NCBI Taxonomy" id="28002"/>
    <lineage>
        <taxon>Eukaryota</taxon>
        <taxon>Metamonada</taxon>
        <taxon>Diplomonadida</taxon>
        <taxon>Hexamitidae</taxon>
        <taxon>Hexamitinae</taxon>
        <taxon>Hexamita</taxon>
    </lineage>
</organism>
<evidence type="ECO:0000313" key="14">
    <source>
        <dbReference type="Proteomes" id="UP001642409"/>
    </source>
</evidence>
<dbReference type="InterPro" id="IPR028564">
    <property type="entry name" value="MT_TRM10-typ"/>
</dbReference>
<dbReference type="EMBL" id="CAXDID020000160">
    <property type="protein sequence ID" value="CAL6044287.1"/>
    <property type="molecule type" value="Genomic_DNA"/>
</dbReference>
<feature type="domain" description="SAM-dependent MTase TRM10-type" evidence="7">
    <location>
        <begin position="82"/>
        <end position="263"/>
    </location>
</feature>
<dbReference type="InterPro" id="IPR007356">
    <property type="entry name" value="tRNA_m1G_MeTrfase_euk"/>
</dbReference>
<dbReference type="EMBL" id="CATOUU010000807">
    <property type="protein sequence ID" value="CAI9950132.1"/>
    <property type="molecule type" value="Genomic_DNA"/>
</dbReference>
<dbReference type="EMBL" id="CATOUU010000363">
    <property type="protein sequence ID" value="CAI9926175.1"/>
    <property type="molecule type" value="Genomic_DNA"/>
</dbReference>
<evidence type="ECO:0000259" key="7">
    <source>
        <dbReference type="PROSITE" id="PS51675"/>
    </source>
</evidence>
<keyword evidence="4" id="KW-0949">S-adenosyl-L-methionine</keyword>
<dbReference type="GO" id="GO:0005634">
    <property type="term" value="C:nucleus"/>
    <property type="evidence" value="ECO:0007669"/>
    <property type="project" value="TreeGrafter"/>
</dbReference>
<feature type="coiled-coil region" evidence="6">
    <location>
        <begin position="69"/>
        <end position="96"/>
    </location>
</feature>
<evidence type="ECO:0000313" key="13">
    <source>
        <dbReference type="EMBL" id="CAL6113003.1"/>
    </source>
</evidence>
<reference evidence="11 14" key="2">
    <citation type="submission" date="2024-07" db="EMBL/GenBank/DDBJ databases">
        <authorList>
            <person name="Akdeniz Z."/>
        </authorList>
    </citation>
    <scope>NUCLEOTIDE SEQUENCE [LARGE SCALE GENOMIC DNA]</scope>
</reference>
<dbReference type="EMBL" id="CATOUU010000381">
    <property type="protein sequence ID" value="CAI9927573.1"/>
    <property type="molecule type" value="Genomic_DNA"/>
</dbReference>
<dbReference type="CDD" id="cd18089">
    <property type="entry name" value="SPOUT_Trm10-like"/>
    <property type="match status" value="1"/>
</dbReference>
<evidence type="ECO:0000256" key="3">
    <source>
        <dbReference type="ARBA" id="ARBA00022679"/>
    </source>
</evidence>